<dbReference type="GeneID" id="94581594"/>
<dbReference type="InterPro" id="IPR036918">
    <property type="entry name" value="Pyrv_Knase_C_sf"/>
</dbReference>
<dbReference type="GO" id="GO:0004743">
    <property type="term" value="F:pyruvate kinase activity"/>
    <property type="evidence" value="ECO:0007669"/>
    <property type="project" value="UniProtKB-UniRule"/>
</dbReference>
<gene>
    <name evidence="16" type="ORF">BWD09_12275</name>
</gene>
<feature type="domain" description="Pyruvate kinase C-terminal" evidence="15">
    <location>
        <begin position="374"/>
        <end position="485"/>
    </location>
</feature>
<protein>
    <recommendedName>
        <fullName evidence="3 12">Pyruvate kinase</fullName>
        <ecNumber evidence="3 12">2.7.1.40</ecNumber>
    </recommendedName>
</protein>
<evidence type="ECO:0000259" key="14">
    <source>
        <dbReference type="Pfam" id="PF00224"/>
    </source>
</evidence>
<dbReference type="RefSeq" id="WP_085367075.1">
    <property type="nucleotide sequence ID" value="NZ_CAUJPZ010000013.1"/>
</dbReference>
<keyword evidence="9 13" id="KW-0460">Magnesium</keyword>
<dbReference type="UniPathway" id="UPA00109">
    <property type="reaction ID" value="UER00188"/>
</dbReference>
<dbReference type="GO" id="GO:0000287">
    <property type="term" value="F:magnesium ion binding"/>
    <property type="evidence" value="ECO:0007669"/>
    <property type="project" value="UniProtKB-UniRule"/>
</dbReference>
<dbReference type="OrthoDB" id="9812123at2"/>
<evidence type="ECO:0000256" key="7">
    <source>
        <dbReference type="ARBA" id="ARBA00022777"/>
    </source>
</evidence>
<keyword evidence="4 13" id="KW-0808">Transferase</keyword>
<dbReference type="NCBIfam" id="TIGR01064">
    <property type="entry name" value="pyruv_kin"/>
    <property type="match status" value="1"/>
</dbReference>
<evidence type="ECO:0000313" key="17">
    <source>
        <dbReference type="Proteomes" id="UP000193118"/>
    </source>
</evidence>
<dbReference type="SUPFAM" id="SSF52935">
    <property type="entry name" value="PK C-terminal domain-like"/>
    <property type="match status" value="1"/>
</dbReference>
<evidence type="ECO:0000256" key="9">
    <source>
        <dbReference type="ARBA" id="ARBA00022842"/>
    </source>
</evidence>
<dbReference type="InterPro" id="IPR015806">
    <property type="entry name" value="Pyrv_Knase_insert_dom_sf"/>
</dbReference>
<name>A0A1X3D1M7_9NEIS</name>
<keyword evidence="7 13" id="KW-0418">Kinase</keyword>
<dbReference type="EMBL" id="MTBO01000054">
    <property type="protein sequence ID" value="OSI13829.1"/>
    <property type="molecule type" value="Genomic_DNA"/>
</dbReference>
<proteinExistence type="inferred from homology"/>
<evidence type="ECO:0000256" key="5">
    <source>
        <dbReference type="ARBA" id="ARBA00022723"/>
    </source>
</evidence>
<evidence type="ECO:0000259" key="15">
    <source>
        <dbReference type="Pfam" id="PF02887"/>
    </source>
</evidence>
<evidence type="ECO:0000256" key="11">
    <source>
        <dbReference type="ARBA" id="ARBA00023317"/>
    </source>
</evidence>
<dbReference type="Gene3D" id="2.40.33.10">
    <property type="entry name" value="PK beta-barrel domain-like"/>
    <property type="match status" value="1"/>
</dbReference>
<dbReference type="InterPro" id="IPR015793">
    <property type="entry name" value="Pyrv_Knase_brl"/>
</dbReference>
<dbReference type="Gene3D" id="3.20.20.60">
    <property type="entry name" value="Phosphoenolpyruvate-binding domains"/>
    <property type="match status" value="1"/>
</dbReference>
<comment type="caution">
    <text evidence="16">The sequence shown here is derived from an EMBL/GenBank/DDBJ whole genome shotgun (WGS) entry which is preliminary data.</text>
</comment>
<evidence type="ECO:0000256" key="8">
    <source>
        <dbReference type="ARBA" id="ARBA00022840"/>
    </source>
</evidence>
<accession>A0A1X3D1M7</accession>
<dbReference type="SUPFAM" id="SSF51621">
    <property type="entry name" value="Phosphoenolpyruvate/pyruvate domain"/>
    <property type="match status" value="1"/>
</dbReference>
<evidence type="ECO:0000256" key="10">
    <source>
        <dbReference type="ARBA" id="ARBA00023152"/>
    </source>
</evidence>
<evidence type="ECO:0000256" key="3">
    <source>
        <dbReference type="ARBA" id="ARBA00012142"/>
    </source>
</evidence>
<dbReference type="STRING" id="194197.BWD09_12275"/>
<dbReference type="InterPro" id="IPR040442">
    <property type="entry name" value="Pyrv_kinase-like_dom_sf"/>
</dbReference>
<dbReference type="InterPro" id="IPR001697">
    <property type="entry name" value="Pyr_Knase"/>
</dbReference>
<evidence type="ECO:0000256" key="1">
    <source>
        <dbReference type="ARBA" id="ARBA00004997"/>
    </source>
</evidence>
<keyword evidence="6" id="KW-0547">Nucleotide-binding</keyword>
<reference evidence="17" key="1">
    <citation type="submission" date="2017-01" db="EMBL/GenBank/DDBJ databases">
        <authorList>
            <person name="Wolfgang W.J."/>
            <person name="Cole J."/>
            <person name="Wroblewski D."/>
            <person name="Mcginnis J."/>
            <person name="Musser K.A."/>
        </authorList>
    </citation>
    <scope>NUCLEOTIDE SEQUENCE [LARGE SCALE GENOMIC DNA]</scope>
    <source>
        <strain evidence="17">DSM 19151</strain>
    </source>
</reference>
<comment type="pathway">
    <text evidence="1 13">Carbohydrate degradation; glycolysis; pyruvate from D-glyceraldehyde 3-phosphate: step 5/5.</text>
</comment>
<keyword evidence="17" id="KW-1185">Reference proteome</keyword>
<keyword evidence="5" id="KW-0479">Metal-binding</keyword>
<dbReference type="GO" id="GO:0005524">
    <property type="term" value="F:ATP binding"/>
    <property type="evidence" value="ECO:0007669"/>
    <property type="project" value="UniProtKB-KW"/>
</dbReference>
<dbReference type="AlphaFoldDB" id="A0A1X3D1M7"/>
<evidence type="ECO:0000256" key="4">
    <source>
        <dbReference type="ARBA" id="ARBA00022679"/>
    </source>
</evidence>
<comment type="catalytic activity">
    <reaction evidence="13">
        <text>pyruvate + ATP = phosphoenolpyruvate + ADP + H(+)</text>
        <dbReference type="Rhea" id="RHEA:18157"/>
        <dbReference type="ChEBI" id="CHEBI:15361"/>
        <dbReference type="ChEBI" id="CHEBI:15378"/>
        <dbReference type="ChEBI" id="CHEBI:30616"/>
        <dbReference type="ChEBI" id="CHEBI:58702"/>
        <dbReference type="ChEBI" id="CHEBI:456216"/>
        <dbReference type="EC" id="2.7.1.40"/>
    </reaction>
</comment>
<dbReference type="SUPFAM" id="SSF50800">
    <property type="entry name" value="PK beta-barrel domain-like"/>
    <property type="match status" value="1"/>
</dbReference>
<evidence type="ECO:0000313" key="16">
    <source>
        <dbReference type="EMBL" id="OSI13829.1"/>
    </source>
</evidence>
<dbReference type="Pfam" id="PF02887">
    <property type="entry name" value="PK_C"/>
    <property type="match status" value="1"/>
</dbReference>
<dbReference type="InterPro" id="IPR011037">
    <property type="entry name" value="Pyrv_Knase-like_insert_dom_sf"/>
</dbReference>
<dbReference type="Proteomes" id="UP000193118">
    <property type="component" value="Unassembled WGS sequence"/>
</dbReference>
<dbReference type="Pfam" id="PF00224">
    <property type="entry name" value="PK"/>
    <property type="match status" value="1"/>
</dbReference>
<sequence length="490" mass="52567">MSASKRDLTRIRHNTKIVATLGPGSNNVDLLKDMIAIGGLNVVRFNFSHGTPEFHQENARIVREAAKLAGREVAIMADLQGPKIRVGKLEGGGIKLEAGEKLLLDAALEGEGNRDRVGLDYRDLPKDVKAGDVLLLDDGLLTLIVDSVNGSEILTTVQNSHTLKSNKGINKQGGGLSAGALTEKDFRDLKTAVSIGCDYLAVSFVKSGEDMKTARELVEREMQGSNAVRPGLVAKIERVEAITNLDEIILASDGIMVARGDLAVEVGNAAVPALQKRMIRRARELRRFSITATQMMESMITNPVPTRAEVSDVANAVLDGTDAVMCSAETAVGAYPFETVRYMALICASAEAEQDSLNGVSEEHIEAPVSSNLAIAGGAVQVARAVNAKAIVALTESGSTAFEISRHSIQLPIYALTPSQSAQRRMAMYRGVRPLIITTSTDHDTAINEVETMLVERKVLEAGDQYIITSGSRMREAGSTNMLQIFTVRG</sequence>
<feature type="domain" description="Pyruvate kinase barrel" evidence="14">
    <location>
        <begin position="14"/>
        <end position="340"/>
    </location>
</feature>
<dbReference type="NCBIfam" id="NF004491">
    <property type="entry name" value="PRK05826.1"/>
    <property type="match status" value="1"/>
</dbReference>
<dbReference type="FunFam" id="2.40.33.10:FF:000001">
    <property type="entry name" value="Pyruvate kinase"/>
    <property type="match status" value="1"/>
</dbReference>
<dbReference type="PRINTS" id="PR01050">
    <property type="entry name" value="PYRUVTKNASE"/>
</dbReference>
<evidence type="ECO:0000256" key="6">
    <source>
        <dbReference type="ARBA" id="ARBA00022741"/>
    </source>
</evidence>
<dbReference type="GO" id="GO:0016301">
    <property type="term" value="F:kinase activity"/>
    <property type="evidence" value="ECO:0007669"/>
    <property type="project" value="UniProtKB-KW"/>
</dbReference>
<keyword evidence="11 16" id="KW-0670">Pyruvate</keyword>
<evidence type="ECO:0000256" key="13">
    <source>
        <dbReference type="RuleBase" id="RU000504"/>
    </source>
</evidence>
<dbReference type="InterPro" id="IPR015813">
    <property type="entry name" value="Pyrv/PenolPyrv_kinase-like_dom"/>
</dbReference>
<keyword evidence="10 13" id="KW-0324">Glycolysis</keyword>
<evidence type="ECO:0000256" key="2">
    <source>
        <dbReference type="ARBA" id="ARBA00008663"/>
    </source>
</evidence>
<evidence type="ECO:0000256" key="12">
    <source>
        <dbReference type="NCBIfam" id="TIGR01064"/>
    </source>
</evidence>
<organism evidence="16 17">
    <name type="scientific">Neisseria dentiae</name>
    <dbReference type="NCBI Taxonomy" id="194197"/>
    <lineage>
        <taxon>Bacteria</taxon>
        <taxon>Pseudomonadati</taxon>
        <taxon>Pseudomonadota</taxon>
        <taxon>Betaproteobacteria</taxon>
        <taxon>Neisseriales</taxon>
        <taxon>Neisseriaceae</taxon>
        <taxon>Neisseria</taxon>
    </lineage>
</organism>
<dbReference type="EC" id="2.7.1.40" evidence="3 12"/>
<dbReference type="InterPro" id="IPR015795">
    <property type="entry name" value="Pyrv_Knase_C"/>
</dbReference>
<keyword evidence="8" id="KW-0067">ATP-binding</keyword>
<dbReference type="GO" id="GO:0030955">
    <property type="term" value="F:potassium ion binding"/>
    <property type="evidence" value="ECO:0007669"/>
    <property type="project" value="UniProtKB-UniRule"/>
</dbReference>
<dbReference type="PANTHER" id="PTHR11817">
    <property type="entry name" value="PYRUVATE KINASE"/>
    <property type="match status" value="1"/>
</dbReference>
<dbReference type="Gene3D" id="3.40.1380.20">
    <property type="entry name" value="Pyruvate kinase, C-terminal domain"/>
    <property type="match status" value="1"/>
</dbReference>
<comment type="similarity">
    <text evidence="2 13">Belongs to the pyruvate kinase family.</text>
</comment>